<dbReference type="EMBL" id="MHKI01000028">
    <property type="protein sequence ID" value="OGY85750.1"/>
    <property type="molecule type" value="Genomic_DNA"/>
</dbReference>
<evidence type="ECO:0000313" key="2">
    <source>
        <dbReference type="EMBL" id="OGY85750.1"/>
    </source>
</evidence>
<dbReference type="Pfam" id="PF00188">
    <property type="entry name" value="CAP"/>
    <property type="match status" value="1"/>
</dbReference>
<dbReference type="PANTHER" id="PTHR31157">
    <property type="entry name" value="SCP DOMAIN-CONTAINING PROTEIN"/>
    <property type="match status" value="1"/>
</dbReference>
<sequence>MLKNFLIFSFFLLFLPGIVFGKTTTSKNTSPAVQIDLFSHTVTFGAKTITYDSAKDLQAVRLERQHKYYLAVLRFQKNILRLDVYNQNGKKIDTEKIAKAPGGQDFSSRQLSVVTVNDHQLLKISSIKTNEKQQPIQYLVKKYRINPDKKRIIKYKSAFQKDIVYPNLSSLTDADAMLKLLNYYRQASGLLPLKRYADLDSGCQQHAQYMASNNILEHYEEEGRPGYSDEGNTAGGSSNVARLYKDASMVSALQKWLNGTYHRLLLMYGGLYGTGFAVSGPSSTNYYYSCLNILTKTDIYTAGQETNVTYADLANTNPVLTPGVNEVNVPTTLTAGEWPDPLAKFGGHYPAGYPITVIFGSLHYFSEVNLRLFKLNGEQVFAYFQKPGDQTDPNILYQNNAYSLIPAAPLATHNTYRVRLDAKRDSQPYTFDWYFTTQ</sequence>
<protein>
    <recommendedName>
        <fullName evidence="1">SCP domain-containing protein</fullName>
    </recommendedName>
</protein>
<dbReference type="AlphaFoldDB" id="A0A1G2BBT3"/>
<gene>
    <name evidence="2" type="ORF">A2319_00720</name>
</gene>
<accession>A0A1G2BBT3</accession>
<proteinExistence type="predicted"/>
<dbReference type="Proteomes" id="UP000176420">
    <property type="component" value="Unassembled WGS sequence"/>
</dbReference>
<organism evidence="2 3">
    <name type="scientific">Candidatus Kerfeldbacteria bacterium RIFOXYB2_FULL_38_14</name>
    <dbReference type="NCBI Taxonomy" id="1798547"/>
    <lineage>
        <taxon>Bacteria</taxon>
        <taxon>Candidatus Kerfeldiibacteriota</taxon>
    </lineage>
</organism>
<feature type="domain" description="SCP" evidence="1">
    <location>
        <begin position="178"/>
        <end position="290"/>
    </location>
</feature>
<dbReference type="Gene3D" id="3.40.33.10">
    <property type="entry name" value="CAP"/>
    <property type="match status" value="1"/>
</dbReference>
<dbReference type="CDD" id="cd05379">
    <property type="entry name" value="CAP_bacterial"/>
    <property type="match status" value="1"/>
</dbReference>
<comment type="caution">
    <text evidence="2">The sequence shown here is derived from an EMBL/GenBank/DDBJ whole genome shotgun (WGS) entry which is preliminary data.</text>
</comment>
<reference evidence="2 3" key="1">
    <citation type="journal article" date="2016" name="Nat. Commun.">
        <title>Thousands of microbial genomes shed light on interconnected biogeochemical processes in an aquifer system.</title>
        <authorList>
            <person name="Anantharaman K."/>
            <person name="Brown C.T."/>
            <person name="Hug L.A."/>
            <person name="Sharon I."/>
            <person name="Castelle C.J."/>
            <person name="Probst A.J."/>
            <person name="Thomas B.C."/>
            <person name="Singh A."/>
            <person name="Wilkins M.J."/>
            <person name="Karaoz U."/>
            <person name="Brodie E.L."/>
            <person name="Williams K.H."/>
            <person name="Hubbard S.S."/>
            <person name="Banfield J.F."/>
        </authorList>
    </citation>
    <scope>NUCLEOTIDE SEQUENCE [LARGE SCALE GENOMIC DNA]</scope>
</reference>
<dbReference type="SUPFAM" id="SSF55797">
    <property type="entry name" value="PR-1-like"/>
    <property type="match status" value="1"/>
</dbReference>
<evidence type="ECO:0000259" key="1">
    <source>
        <dbReference type="Pfam" id="PF00188"/>
    </source>
</evidence>
<name>A0A1G2BBT3_9BACT</name>
<dbReference type="InterPro" id="IPR035940">
    <property type="entry name" value="CAP_sf"/>
</dbReference>
<evidence type="ECO:0000313" key="3">
    <source>
        <dbReference type="Proteomes" id="UP000176420"/>
    </source>
</evidence>
<dbReference type="PANTHER" id="PTHR31157:SF1">
    <property type="entry name" value="SCP DOMAIN-CONTAINING PROTEIN"/>
    <property type="match status" value="1"/>
</dbReference>
<dbReference type="InterPro" id="IPR014044">
    <property type="entry name" value="CAP_dom"/>
</dbReference>